<organism evidence="1 2">
    <name type="scientific">Geodermatophilus poikilotrophus</name>
    <dbReference type="NCBI Taxonomy" id="1333667"/>
    <lineage>
        <taxon>Bacteria</taxon>
        <taxon>Bacillati</taxon>
        <taxon>Actinomycetota</taxon>
        <taxon>Actinomycetes</taxon>
        <taxon>Geodermatophilales</taxon>
        <taxon>Geodermatophilaceae</taxon>
        <taxon>Geodermatophilus</taxon>
    </lineage>
</organism>
<sequence>MSGGRALAWAGAVLVLAACDGGVEQACPAVAWSNGVTVALAGDWPPGEGRTVRVGCPEPCGLDIREDAPPGPVHEGVAPLTGATASLSFVMATPDEVDVAVLGPDGGVLAGLSADLEWERVGGSAGCGGPHEATVTVPAP</sequence>
<evidence type="ECO:0008006" key="3">
    <source>
        <dbReference type="Google" id="ProtNLM"/>
    </source>
</evidence>
<dbReference type="PROSITE" id="PS51257">
    <property type="entry name" value="PROKAR_LIPOPROTEIN"/>
    <property type="match status" value="1"/>
</dbReference>
<dbReference type="Proteomes" id="UP000198507">
    <property type="component" value="Unassembled WGS sequence"/>
</dbReference>
<evidence type="ECO:0000313" key="2">
    <source>
        <dbReference type="Proteomes" id="UP000198507"/>
    </source>
</evidence>
<gene>
    <name evidence="1" type="ORF">SAMN04488546_0935</name>
</gene>
<dbReference type="OrthoDB" id="5147046at2"/>
<dbReference type="AlphaFoldDB" id="A0A1I0ARH2"/>
<name>A0A1I0ARH2_9ACTN</name>
<dbReference type="EMBL" id="FOIE01000002">
    <property type="protein sequence ID" value="SES96993.1"/>
    <property type="molecule type" value="Genomic_DNA"/>
</dbReference>
<keyword evidence="2" id="KW-1185">Reference proteome</keyword>
<dbReference type="RefSeq" id="WP_091439967.1">
    <property type="nucleotide sequence ID" value="NZ_FOIE01000002.1"/>
</dbReference>
<protein>
    <recommendedName>
        <fullName evidence="3">Lipoprotein</fullName>
    </recommendedName>
</protein>
<proteinExistence type="predicted"/>
<accession>A0A1I0ARH2</accession>
<reference evidence="2" key="1">
    <citation type="submission" date="2016-10" db="EMBL/GenBank/DDBJ databases">
        <authorList>
            <person name="Varghese N."/>
            <person name="Submissions S."/>
        </authorList>
    </citation>
    <scope>NUCLEOTIDE SEQUENCE [LARGE SCALE GENOMIC DNA]</scope>
    <source>
        <strain evidence="2">DSM 44209</strain>
    </source>
</reference>
<evidence type="ECO:0000313" key="1">
    <source>
        <dbReference type="EMBL" id="SES96993.1"/>
    </source>
</evidence>